<reference evidence="1" key="2">
    <citation type="journal article" date="2021" name="PeerJ">
        <title>Extensive microbial diversity within the chicken gut microbiome revealed by metagenomics and culture.</title>
        <authorList>
            <person name="Gilroy R."/>
            <person name="Ravi A."/>
            <person name="Getino M."/>
            <person name="Pursley I."/>
            <person name="Horton D.L."/>
            <person name="Alikhan N.F."/>
            <person name="Baker D."/>
            <person name="Gharbi K."/>
            <person name="Hall N."/>
            <person name="Watson M."/>
            <person name="Adriaenssens E.M."/>
            <person name="Foster-Nyarko E."/>
            <person name="Jarju S."/>
            <person name="Secka A."/>
            <person name="Antonio M."/>
            <person name="Oren A."/>
            <person name="Chaudhuri R.R."/>
            <person name="La Ragione R."/>
            <person name="Hildebrand F."/>
            <person name="Pallen M.J."/>
        </authorList>
    </citation>
    <scope>NUCLEOTIDE SEQUENCE</scope>
    <source>
        <strain evidence="1">CHK199-13235</strain>
    </source>
</reference>
<gene>
    <name evidence="1" type="ORF">IAB51_07075</name>
</gene>
<dbReference type="Gene3D" id="2.10.10.90">
    <property type="match status" value="1"/>
</dbReference>
<accession>A0A9D1FN22</accession>
<proteinExistence type="predicted"/>
<evidence type="ECO:0000313" key="2">
    <source>
        <dbReference type="Proteomes" id="UP000824002"/>
    </source>
</evidence>
<evidence type="ECO:0000313" key="1">
    <source>
        <dbReference type="EMBL" id="HIS76559.1"/>
    </source>
</evidence>
<organism evidence="1 2">
    <name type="scientific">Candidatus Merdivicinus excrementipullorum</name>
    <dbReference type="NCBI Taxonomy" id="2840867"/>
    <lineage>
        <taxon>Bacteria</taxon>
        <taxon>Bacillati</taxon>
        <taxon>Bacillota</taxon>
        <taxon>Clostridia</taxon>
        <taxon>Eubacteriales</taxon>
        <taxon>Oscillospiraceae</taxon>
        <taxon>Oscillospiraceae incertae sedis</taxon>
        <taxon>Candidatus Merdivicinus</taxon>
    </lineage>
</organism>
<comment type="caution">
    <text evidence="1">The sequence shown here is derived from an EMBL/GenBank/DDBJ whole genome shotgun (WGS) entry which is preliminary data.</text>
</comment>
<reference evidence="1" key="1">
    <citation type="submission" date="2020-10" db="EMBL/GenBank/DDBJ databases">
        <authorList>
            <person name="Gilroy R."/>
        </authorList>
    </citation>
    <scope>NUCLEOTIDE SEQUENCE</scope>
    <source>
        <strain evidence="1">CHK199-13235</strain>
    </source>
</reference>
<dbReference type="Proteomes" id="UP000824002">
    <property type="component" value="Unassembled WGS sequence"/>
</dbReference>
<dbReference type="EMBL" id="DVJP01000047">
    <property type="protein sequence ID" value="HIS76559.1"/>
    <property type="molecule type" value="Genomic_DNA"/>
</dbReference>
<protein>
    <submittedName>
        <fullName evidence="1">Uncharacterized protein</fullName>
    </submittedName>
</protein>
<sequence>MTMQEINAALEAMTRLSRILMKQVSTAKVITDAEIISCKELLPKWMPDIDGAEKECYYYEPNDTVYRVRDGKGHRTQETWTPDVMADSWEALDIEHAGTMEDPIPAKPNMRYYPDKYYLDGGKVYKCTRDTEIPVSQLPHELVGVYFEEVS</sequence>
<name>A0A9D1FN22_9FIRM</name>
<dbReference type="AlphaFoldDB" id="A0A9D1FN22"/>